<dbReference type="AlphaFoldDB" id="A0A1S1RNB8"/>
<gene>
    <name evidence="1" type="ORF">CC117_01150</name>
</gene>
<name>A0A1S1RNB8_9ACTN</name>
<sequence length="67" mass="7409">MDQSRWVRNDPGMQEELTSGVVTIEELLPPRTTEYRSGSVLALGFAQAEPVTEPIRIPRMNPAPDSA</sequence>
<proteinExistence type="predicted"/>
<evidence type="ECO:0000313" key="2">
    <source>
        <dbReference type="Proteomes" id="UP000179627"/>
    </source>
</evidence>
<evidence type="ECO:0000313" key="1">
    <source>
        <dbReference type="EMBL" id="OHV46284.1"/>
    </source>
</evidence>
<reference evidence="2" key="1">
    <citation type="submission" date="2016-07" db="EMBL/GenBank/DDBJ databases">
        <title>Sequence Frankia sp. strain CcI1.17.</title>
        <authorList>
            <person name="Ghodhbane-Gtari F."/>
            <person name="Swanson E."/>
            <person name="Gueddou A."/>
            <person name="Morris K."/>
            <person name="Hezbri K."/>
            <person name="Ktari A."/>
            <person name="Nouioui I."/>
            <person name="Abebe-Akele F."/>
            <person name="Simpson S."/>
            <person name="Thomas K."/>
            <person name="Gtari M."/>
            <person name="Tisa L.S."/>
            <person name="Hurst S."/>
        </authorList>
    </citation>
    <scope>NUCLEOTIDE SEQUENCE [LARGE SCALE GENOMIC DNA]</scope>
    <source>
        <strain evidence="2">Cc1.17</strain>
    </source>
</reference>
<organism evidence="1 2">
    <name type="scientific">Parafrankia colletiae</name>
    <dbReference type="NCBI Taxonomy" id="573497"/>
    <lineage>
        <taxon>Bacteria</taxon>
        <taxon>Bacillati</taxon>
        <taxon>Actinomycetota</taxon>
        <taxon>Actinomycetes</taxon>
        <taxon>Frankiales</taxon>
        <taxon>Frankiaceae</taxon>
        <taxon>Parafrankia</taxon>
    </lineage>
</organism>
<keyword evidence="2" id="KW-1185">Reference proteome</keyword>
<accession>A0A1S1RNB8</accession>
<dbReference type="Proteomes" id="UP000179627">
    <property type="component" value="Unassembled WGS sequence"/>
</dbReference>
<protein>
    <submittedName>
        <fullName evidence="1">Uncharacterized protein</fullName>
    </submittedName>
</protein>
<dbReference type="OrthoDB" id="3214783at2"/>
<comment type="caution">
    <text evidence="1">The sequence shown here is derived from an EMBL/GenBank/DDBJ whole genome shotgun (WGS) entry which is preliminary data.</text>
</comment>
<dbReference type="EMBL" id="MBLM01000002">
    <property type="protein sequence ID" value="OHV46284.1"/>
    <property type="molecule type" value="Genomic_DNA"/>
</dbReference>